<evidence type="ECO:0000256" key="1">
    <source>
        <dbReference type="SAM" id="MobiDB-lite"/>
    </source>
</evidence>
<keyword evidence="3" id="KW-1185">Reference proteome</keyword>
<feature type="region of interest" description="Disordered" evidence="1">
    <location>
        <begin position="1"/>
        <end position="45"/>
    </location>
</feature>
<protein>
    <recommendedName>
        <fullName evidence="4">CopG family transcriptional regulator</fullName>
    </recommendedName>
</protein>
<proteinExistence type="predicted"/>
<dbReference type="EMBL" id="JBHUFZ010000005">
    <property type="protein sequence ID" value="MFD1889059.1"/>
    <property type="molecule type" value="Genomic_DNA"/>
</dbReference>
<dbReference type="Proteomes" id="UP001597326">
    <property type="component" value="Unassembled WGS sequence"/>
</dbReference>
<evidence type="ECO:0000313" key="2">
    <source>
        <dbReference type="EMBL" id="MFD1889059.1"/>
    </source>
</evidence>
<accession>A0ABW4RSM0</accession>
<organism evidence="2 3">
    <name type="scientific">Luteococcus peritonei</name>
    <dbReference type="NCBI Taxonomy" id="88874"/>
    <lineage>
        <taxon>Bacteria</taxon>
        <taxon>Bacillati</taxon>
        <taxon>Actinomycetota</taxon>
        <taxon>Actinomycetes</taxon>
        <taxon>Propionibacteriales</taxon>
        <taxon>Propionibacteriaceae</taxon>
        <taxon>Luteococcus</taxon>
    </lineage>
</organism>
<evidence type="ECO:0000313" key="3">
    <source>
        <dbReference type="Proteomes" id="UP001597326"/>
    </source>
</evidence>
<dbReference type="RefSeq" id="WP_343875140.1">
    <property type="nucleotide sequence ID" value="NZ_BAAAIX010000028.1"/>
</dbReference>
<sequence>MPRKKAASAASATPAPTTPAPAAPARGARGAAAEEEPSATGRVRHDEKITVYVSSEELLGLEQARLQLRAQHGLRADRGRIVRAAVAIALAELAEHGADSELVRRLEG</sequence>
<name>A0ABW4RSM0_9ACTN</name>
<comment type="caution">
    <text evidence="2">The sequence shown here is derived from an EMBL/GenBank/DDBJ whole genome shotgun (WGS) entry which is preliminary data.</text>
</comment>
<gene>
    <name evidence="2" type="ORF">ACFSCS_02525</name>
</gene>
<evidence type="ECO:0008006" key="4">
    <source>
        <dbReference type="Google" id="ProtNLM"/>
    </source>
</evidence>
<reference evidence="3" key="1">
    <citation type="journal article" date="2019" name="Int. J. Syst. Evol. Microbiol.">
        <title>The Global Catalogue of Microorganisms (GCM) 10K type strain sequencing project: providing services to taxonomists for standard genome sequencing and annotation.</title>
        <authorList>
            <consortium name="The Broad Institute Genomics Platform"/>
            <consortium name="The Broad Institute Genome Sequencing Center for Infectious Disease"/>
            <person name="Wu L."/>
            <person name="Ma J."/>
        </authorList>
    </citation>
    <scope>NUCLEOTIDE SEQUENCE [LARGE SCALE GENOMIC DNA]</scope>
    <source>
        <strain evidence="3">CAIM 431</strain>
    </source>
</reference>